<evidence type="ECO:0000256" key="4">
    <source>
        <dbReference type="ARBA" id="ARBA00023002"/>
    </source>
</evidence>
<reference evidence="10" key="1">
    <citation type="submission" date="2015-01" db="EMBL/GenBank/DDBJ databases">
        <title>Draft genome sequence of Rhodococcus pyridinivorans strain KG-16, a hydrocarbon-degrading bacterium.</title>
        <authorList>
            <person name="Aggarwal R.K."/>
            <person name="Dawar C."/>
        </authorList>
    </citation>
    <scope>NUCLEOTIDE SEQUENCE [LARGE SCALE GENOMIC DNA]</scope>
    <source>
        <strain evidence="10">KG-16</strain>
    </source>
</reference>
<dbReference type="GO" id="GO:0020037">
    <property type="term" value="F:heme binding"/>
    <property type="evidence" value="ECO:0007669"/>
    <property type="project" value="InterPro"/>
</dbReference>
<dbReference type="SUPFAM" id="SSF48264">
    <property type="entry name" value="Cytochrome P450"/>
    <property type="match status" value="1"/>
</dbReference>
<dbReference type="InterPro" id="IPR002401">
    <property type="entry name" value="Cyt_P450_E_grp-I"/>
</dbReference>
<dbReference type="InterPro" id="IPR001128">
    <property type="entry name" value="Cyt_P450"/>
</dbReference>
<evidence type="ECO:0000256" key="1">
    <source>
        <dbReference type="ARBA" id="ARBA00010617"/>
    </source>
</evidence>
<name>A0A0V9UG40_9NOCA</name>
<dbReference type="PRINTS" id="PR00385">
    <property type="entry name" value="P450"/>
</dbReference>
<keyword evidence="6 8" id="KW-0503">Monooxygenase</keyword>
<gene>
    <name evidence="9" type="ORF">Z045_19510</name>
</gene>
<evidence type="ECO:0000313" key="9">
    <source>
        <dbReference type="EMBL" id="KSZ56975.1"/>
    </source>
</evidence>
<protein>
    <submittedName>
        <fullName evidence="9">Cytochrome P450</fullName>
    </submittedName>
</protein>
<dbReference type="Proteomes" id="UP000053060">
    <property type="component" value="Unassembled WGS sequence"/>
</dbReference>
<dbReference type="InterPro" id="IPR017972">
    <property type="entry name" value="Cyt_P450_CS"/>
</dbReference>
<dbReference type="Pfam" id="PF00067">
    <property type="entry name" value="p450"/>
    <property type="match status" value="1"/>
</dbReference>
<evidence type="ECO:0000256" key="7">
    <source>
        <dbReference type="PIRSR" id="PIRSR602401-1"/>
    </source>
</evidence>
<dbReference type="PATRIC" id="fig|1441730.3.peg.4074"/>
<comment type="caution">
    <text evidence="9">The sequence shown here is derived from an EMBL/GenBank/DDBJ whole genome shotgun (WGS) entry which is preliminary data.</text>
</comment>
<evidence type="ECO:0000256" key="8">
    <source>
        <dbReference type="RuleBase" id="RU000461"/>
    </source>
</evidence>
<dbReference type="PRINTS" id="PR00463">
    <property type="entry name" value="EP450I"/>
</dbReference>
<dbReference type="PROSITE" id="PS00086">
    <property type="entry name" value="CYTOCHROME_P450"/>
    <property type="match status" value="1"/>
</dbReference>
<sequence length="456" mass="50617">MARTAEQAQNSPLPPTVSMPWISRIRALRRFDTGPETFRDAGGPVTLVRTGPGRWTPTFAIVTSPQGAHDVLGGADGAFDKETELFVQARLWGGKNVFNLPHDPWVPRRRALQPLFTKQHVALYADRMAETADAMATEWLERGTVDLDRETRRLTLRVLGRSLFGIDLSGRADTLGPHLTRALQFVTRRGLQPVRAPAWMPTLARHRYHKSMVVITEALEEAMADARTGSDTSAELIRRFFELTDPATGTPFSDEDIRNELFAFLFAGHDTTATTLTYSLWQLGRNPEMQDRVAEEGSAVGDRPLQAADIGRLPYTVRVLHEALRMCPPGAIVGRRAMRDVEVDGYRIPAGTNVAVGIYALHHDPALWDHPERFDPDRFDRERSSPPSRWQYLPFGGGPRTCIGDHFAMLEATLALAGIVRRVRTESLADDFAVVTPFTLVAAGPVPARMQARTAA</sequence>
<evidence type="ECO:0000256" key="2">
    <source>
        <dbReference type="ARBA" id="ARBA00022617"/>
    </source>
</evidence>
<evidence type="ECO:0000313" key="10">
    <source>
        <dbReference type="Proteomes" id="UP000053060"/>
    </source>
</evidence>
<dbReference type="GO" id="GO:0005506">
    <property type="term" value="F:iron ion binding"/>
    <property type="evidence" value="ECO:0007669"/>
    <property type="project" value="InterPro"/>
</dbReference>
<dbReference type="GO" id="GO:0004497">
    <property type="term" value="F:monooxygenase activity"/>
    <property type="evidence" value="ECO:0007669"/>
    <property type="project" value="UniProtKB-KW"/>
</dbReference>
<dbReference type="AlphaFoldDB" id="A0A0V9UG40"/>
<dbReference type="Gene3D" id="1.10.630.10">
    <property type="entry name" value="Cytochrome P450"/>
    <property type="match status" value="1"/>
</dbReference>
<dbReference type="GO" id="GO:0016705">
    <property type="term" value="F:oxidoreductase activity, acting on paired donors, with incorporation or reduction of molecular oxygen"/>
    <property type="evidence" value="ECO:0007669"/>
    <property type="project" value="InterPro"/>
</dbReference>
<dbReference type="InterPro" id="IPR036396">
    <property type="entry name" value="Cyt_P450_sf"/>
</dbReference>
<dbReference type="InterPro" id="IPR050196">
    <property type="entry name" value="Cytochrome_P450_Monoox"/>
</dbReference>
<accession>A0A0V9UG40</accession>
<reference evidence="9 10" key="2">
    <citation type="journal article" date="2016" name="Genome Announc.">
        <title>Draft Genome Sequence of a Versatile Hydrocarbon-Degrading Bacterium, Rhodococcus pyridinivorans Strain KG-16, Collected from Oil Fields in India.</title>
        <authorList>
            <person name="Aggarwal R.K."/>
            <person name="Dawar C."/>
            <person name="Phanindranath R."/>
            <person name="Mutnuri L."/>
            <person name="Dayal A.M."/>
        </authorList>
    </citation>
    <scope>NUCLEOTIDE SEQUENCE [LARGE SCALE GENOMIC DNA]</scope>
    <source>
        <strain evidence="9 10">KG-16</strain>
    </source>
</reference>
<comment type="similarity">
    <text evidence="1 8">Belongs to the cytochrome P450 family.</text>
</comment>
<evidence type="ECO:0000256" key="6">
    <source>
        <dbReference type="ARBA" id="ARBA00023033"/>
    </source>
</evidence>
<feature type="binding site" description="axial binding residue" evidence="7">
    <location>
        <position position="402"/>
    </location>
    <ligand>
        <name>heme</name>
        <dbReference type="ChEBI" id="CHEBI:30413"/>
    </ligand>
    <ligandPart>
        <name>Fe</name>
        <dbReference type="ChEBI" id="CHEBI:18248"/>
    </ligandPart>
</feature>
<evidence type="ECO:0000256" key="3">
    <source>
        <dbReference type="ARBA" id="ARBA00022723"/>
    </source>
</evidence>
<organism evidence="9 10">
    <name type="scientific">Rhodococcus pyridinivorans KG-16</name>
    <dbReference type="NCBI Taxonomy" id="1441730"/>
    <lineage>
        <taxon>Bacteria</taxon>
        <taxon>Bacillati</taxon>
        <taxon>Actinomycetota</taxon>
        <taxon>Actinomycetes</taxon>
        <taxon>Mycobacteriales</taxon>
        <taxon>Nocardiaceae</taxon>
        <taxon>Rhodococcus</taxon>
    </lineage>
</organism>
<proteinExistence type="inferred from homology"/>
<dbReference type="RefSeq" id="WP_060653328.1">
    <property type="nucleotide sequence ID" value="NZ_AZXY01000011.1"/>
</dbReference>
<dbReference type="PANTHER" id="PTHR24291:SF50">
    <property type="entry name" value="BIFUNCTIONAL ALBAFLAVENONE MONOOXYGENASE_TERPENE SYNTHASE"/>
    <property type="match status" value="1"/>
</dbReference>
<comment type="cofactor">
    <cofactor evidence="7">
        <name>heme</name>
        <dbReference type="ChEBI" id="CHEBI:30413"/>
    </cofactor>
</comment>
<keyword evidence="5 7" id="KW-0408">Iron</keyword>
<keyword evidence="3 7" id="KW-0479">Metal-binding</keyword>
<keyword evidence="2 7" id="KW-0349">Heme</keyword>
<keyword evidence="4 8" id="KW-0560">Oxidoreductase</keyword>
<evidence type="ECO:0000256" key="5">
    <source>
        <dbReference type="ARBA" id="ARBA00023004"/>
    </source>
</evidence>
<dbReference type="PANTHER" id="PTHR24291">
    <property type="entry name" value="CYTOCHROME P450 FAMILY 4"/>
    <property type="match status" value="1"/>
</dbReference>
<dbReference type="EMBL" id="AZXY01000011">
    <property type="protein sequence ID" value="KSZ56975.1"/>
    <property type="molecule type" value="Genomic_DNA"/>
</dbReference>